<sequence>MSVFLSSSDNKDKDKQNNKLKKKEQQEEESLLKNLSLKIRTVANQVLLWKAAPSSKSSLTYLTAKSDDDSDNSNNVNKSFIRINAAFLGPIKEELIFRYAFDKIWHGVEGFLFSMMSSTRSALILGGGTTMKETASAAIAGGGSLSANTPAWIWMNSLLFGLIHMGNWFPIRKDNVASTSNCNAWDNIYGALFQCTISFIGARFLFNPLYTKRGIAASIGAHIALNTFVMAFSFGGSKPTDDKENSNEERR</sequence>
<evidence type="ECO:0000259" key="3">
    <source>
        <dbReference type="Pfam" id="PF02517"/>
    </source>
</evidence>
<feature type="domain" description="CAAX prenyl protease 2/Lysostaphin resistance protein A-like" evidence="3">
    <location>
        <begin position="82"/>
        <end position="228"/>
    </location>
</feature>
<dbReference type="AlphaFoldDB" id="A0A1E7FZA7"/>
<evidence type="ECO:0000313" key="4">
    <source>
        <dbReference type="EMBL" id="OEU23491.1"/>
    </source>
</evidence>
<dbReference type="OrthoDB" id="56937at2759"/>
<dbReference type="Proteomes" id="UP000095751">
    <property type="component" value="Unassembled WGS sequence"/>
</dbReference>
<feature type="region of interest" description="Disordered" evidence="1">
    <location>
        <begin position="1"/>
        <end position="27"/>
    </location>
</feature>
<dbReference type="Pfam" id="PF02517">
    <property type="entry name" value="Rce1-like"/>
    <property type="match status" value="1"/>
</dbReference>
<protein>
    <recommendedName>
        <fullName evidence="3">CAAX prenyl protease 2/Lysostaphin resistance protein A-like domain-containing protein</fullName>
    </recommendedName>
</protein>
<keyword evidence="2" id="KW-0812">Transmembrane</keyword>
<evidence type="ECO:0000313" key="5">
    <source>
        <dbReference type="Proteomes" id="UP000095751"/>
    </source>
</evidence>
<dbReference type="GO" id="GO:0080120">
    <property type="term" value="P:CAAX-box protein maturation"/>
    <property type="evidence" value="ECO:0007669"/>
    <property type="project" value="UniProtKB-ARBA"/>
</dbReference>
<feature type="transmembrane region" description="Helical" evidence="2">
    <location>
        <begin position="215"/>
        <end position="235"/>
    </location>
</feature>
<dbReference type="InterPro" id="IPR003675">
    <property type="entry name" value="Rce1/LyrA-like_dom"/>
</dbReference>
<evidence type="ECO:0000256" key="1">
    <source>
        <dbReference type="SAM" id="MobiDB-lite"/>
    </source>
</evidence>
<evidence type="ECO:0000256" key="2">
    <source>
        <dbReference type="SAM" id="Phobius"/>
    </source>
</evidence>
<dbReference type="GO" id="GO:0004175">
    <property type="term" value="F:endopeptidase activity"/>
    <property type="evidence" value="ECO:0007669"/>
    <property type="project" value="UniProtKB-ARBA"/>
</dbReference>
<gene>
    <name evidence="4" type="ORF">FRACYDRAFT_233660</name>
</gene>
<keyword evidence="2" id="KW-0472">Membrane</keyword>
<dbReference type="InParanoid" id="A0A1E7FZA7"/>
<name>A0A1E7FZA7_9STRA</name>
<organism evidence="4 5">
    <name type="scientific">Fragilariopsis cylindrus CCMP1102</name>
    <dbReference type="NCBI Taxonomy" id="635003"/>
    <lineage>
        <taxon>Eukaryota</taxon>
        <taxon>Sar</taxon>
        <taxon>Stramenopiles</taxon>
        <taxon>Ochrophyta</taxon>
        <taxon>Bacillariophyta</taxon>
        <taxon>Bacillariophyceae</taxon>
        <taxon>Bacillariophycidae</taxon>
        <taxon>Bacillariales</taxon>
        <taxon>Bacillariaceae</taxon>
        <taxon>Fragilariopsis</taxon>
    </lineage>
</organism>
<keyword evidence="2" id="KW-1133">Transmembrane helix</keyword>
<dbReference type="KEGG" id="fcy:FRACYDRAFT_233660"/>
<dbReference type="EMBL" id="KV784353">
    <property type="protein sequence ID" value="OEU23491.1"/>
    <property type="molecule type" value="Genomic_DNA"/>
</dbReference>
<accession>A0A1E7FZA7</accession>
<proteinExistence type="predicted"/>
<keyword evidence="5" id="KW-1185">Reference proteome</keyword>
<reference evidence="4 5" key="1">
    <citation type="submission" date="2016-09" db="EMBL/GenBank/DDBJ databases">
        <title>Extensive genetic diversity and differential bi-allelic expression allows diatom success in the polar Southern Ocean.</title>
        <authorList>
            <consortium name="DOE Joint Genome Institute"/>
            <person name="Mock T."/>
            <person name="Otillar R.P."/>
            <person name="Strauss J."/>
            <person name="Dupont C."/>
            <person name="Frickenhaus S."/>
            <person name="Maumus F."/>
            <person name="Mcmullan M."/>
            <person name="Sanges R."/>
            <person name="Schmutz J."/>
            <person name="Toseland A."/>
            <person name="Valas R."/>
            <person name="Veluchamy A."/>
            <person name="Ward B.J."/>
            <person name="Allen A."/>
            <person name="Barry K."/>
            <person name="Falciatore A."/>
            <person name="Ferrante M."/>
            <person name="Fortunato A.E."/>
            <person name="Gloeckner G."/>
            <person name="Gruber A."/>
            <person name="Hipkin R."/>
            <person name="Janech M."/>
            <person name="Kroth P."/>
            <person name="Leese F."/>
            <person name="Lindquist E."/>
            <person name="Lyon B.R."/>
            <person name="Martin J."/>
            <person name="Mayer C."/>
            <person name="Parker M."/>
            <person name="Quesneville H."/>
            <person name="Raymond J."/>
            <person name="Uhlig C."/>
            <person name="Valentin K.U."/>
            <person name="Worden A.Z."/>
            <person name="Armbrust E.V."/>
            <person name="Bowler C."/>
            <person name="Green B."/>
            <person name="Moulton V."/>
            <person name="Van Oosterhout C."/>
            <person name="Grigoriev I."/>
        </authorList>
    </citation>
    <scope>NUCLEOTIDE SEQUENCE [LARGE SCALE GENOMIC DNA]</scope>
    <source>
        <strain evidence="4 5">CCMP1102</strain>
    </source>
</reference>